<evidence type="ECO:0000256" key="4">
    <source>
        <dbReference type="ARBA" id="ARBA00022670"/>
    </source>
</evidence>
<feature type="transmembrane region" description="Helical" evidence="11">
    <location>
        <begin position="426"/>
        <end position="444"/>
    </location>
</feature>
<evidence type="ECO:0000256" key="3">
    <source>
        <dbReference type="ARBA" id="ARBA00007931"/>
    </source>
</evidence>
<comment type="similarity">
    <text evidence="3 11">Belongs to the peptidase M50B family.</text>
</comment>
<keyword evidence="14" id="KW-1185">Reference proteome</keyword>
<dbReference type="Pfam" id="PF17820">
    <property type="entry name" value="PDZ_6"/>
    <property type="match status" value="1"/>
</dbReference>
<keyword evidence="7 11" id="KW-0862">Zinc</keyword>
<keyword evidence="4 13" id="KW-0645">Protease</keyword>
<evidence type="ECO:0000256" key="9">
    <source>
        <dbReference type="ARBA" id="ARBA00023049"/>
    </source>
</evidence>
<gene>
    <name evidence="13" type="primary">rseP</name>
    <name evidence="13" type="ORF">VSR74_08955</name>
</gene>
<dbReference type="Proteomes" id="UP001444146">
    <property type="component" value="Unassembled WGS sequence"/>
</dbReference>
<feature type="domain" description="PDZ" evidence="12">
    <location>
        <begin position="199"/>
        <end position="256"/>
    </location>
</feature>
<dbReference type="SUPFAM" id="SSF50156">
    <property type="entry name" value="PDZ domain-like"/>
    <property type="match status" value="2"/>
</dbReference>
<evidence type="ECO:0000256" key="2">
    <source>
        <dbReference type="ARBA" id="ARBA00004141"/>
    </source>
</evidence>
<dbReference type="CDD" id="cd06163">
    <property type="entry name" value="S2P-M50_PDZ_RseP-like"/>
    <property type="match status" value="1"/>
</dbReference>
<comment type="caution">
    <text evidence="13">The sequence shown here is derived from an EMBL/GenBank/DDBJ whole genome shotgun (WGS) entry which is preliminary data.</text>
</comment>
<dbReference type="CDD" id="cd23083">
    <property type="entry name" value="cpPDZ2_EcRseP-like"/>
    <property type="match status" value="1"/>
</dbReference>
<dbReference type="InterPro" id="IPR008915">
    <property type="entry name" value="Peptidase_M50"/>
</dbReference>
<evidence type="ECO:0000256" key="5">
    <source>
        <dbReference type="ARBA" id="ARBA00022692"/>
    </source>
</evidence>
<evidence type="ECO:0000313" key="14">
    <source>
        <dbReference type="Proteomes" id="UP001444146"/>
    </source>
</evidence>
<name>A0ABV0HI38_9ENTR</name>
<feature type="transmembrane region" description="Helical" evidence="11">
    <location>
        <begin position="376"/>
        <end position="396"/>
    </location>
</feature>
<keyword evidence="8 11" id="KW-1133">Transmembrane helix</keyword>
<keyword evidence="10 11" id="KW-0472">Membrane</keyword>
<dbReference type="PROSITE" id="PS50106">
    <property type="entry name" value="PDZ"/>
    <property type="match status" value="1"/>
</dbReference>
<dbReference type="PANTHER" id="PTHR42837:SF2">
    <property type="entry name" value="MEMBRANE METALLOPROTEASE ARASP2, CHLOROPLASTIC-RELATED"/>
    <property type="match status" value="1"/>
</dbReference>
<keyword evidence="5 11" id="KW-0812">Transmembrane</keyword>
<dbReference type="NCBIfam" id="NF008046">
    <property type="entry name" value="PRK10779.1"/>
    <property type="match status" value="1"/>
</dbReference>
<protein>
    <recommendedName>
        <fullName evidence="11">Zinc metalloprotease</fullName>
        <ecNumber evidence="11">3.4.24.-</ecNumber>
    </recommendedName>
</protein>
<dbReference type="SMART" id="SM00228">
    <property type="entry name" value="PDZ"/>
    <property type="match status" value="2"/>
</dbReference>
<feature type="transmembrane region" description="Helical" evidence="11">
    <location>
        <begin position="98"/>
        <end position="119"/>
    </location>
</feature>
<dbReference type="GO" id="GO:0006508">
    <property type="term" value="P:proteolysis"/>
    <property type="evidence" value="ECO:0007669"/>
    <property type="project" value="UniProtKB-KW"/>
</dbReference>
<dbReference type="InterPro" id="IPR001478">
    <property type="entry name" value="PDZ"/>
</dbReference>
<comment type="subcellular location">
    <subcellularLocation>
        <location evidence="2">Membrane</location>
        <topology evidence="2">Multi-pass membrane protein</topology>
    </subcellularLocation>
</comment>
<accession>A0ABV0HI38</accession>
<dbReference type="EMBL" id="JAYMYY010000002">
    <property type="protein sequence ID" value="MEO3989943.1"/>
    <property type="molecule type" value="Genomic_DNA"/>
</dbReference>
<evidence type="ECO:0000313" key="13">
    <source>
        <dbReference type="EMBL" id="MEO3989943.1"/>
    </source>
</evidence>
<organism evidence="13 14">
    <name type="scientific">Pseudocitrobacter cyperus</name>
    <dbReference type="NCBI Taxonomy" id="3112843"/>
    <lineage>
        <taxon>Bacteria</taxon>
        <taxon>Pseudomonadati</taxon>
        <taxon>Pseudomonadota</taxon>
        <taxon>Gammaproteobacteria</taxon>
        <taxon>Enterobacterales</taxon>
        <taxon>Enterobacteriaceae</taxon>
        <taxon>Pseudocitrobacter</taxon>
    </lineage>
</organism>
<evidence type="ECO:0000259" key="12">
    <source>
        <dbReference type="PROSITE" id="PS50106"/>
    </source>
</evidence>
<dbReference type="RefSeq" id="WP_347794407.1">
    <property type="nucleotide sequence ID" value="NZ_JAYMYY010000002.1"/>
</dbReference>
<dbReference type="InterPro" id="IPR041489">
    <property type="entry name" value="PDZ_6"/>
</dbReference>
<evidence type="ECO:0000256" key="1">
    <source>
        <dbReference type="ARBA" id="ARBA00001947"/>
    </source>
</evidence>
<feature type="transmembrane region" description="Helical" evidence="11">
    <location>
        <begin position="6"/>
        <end position="29"/>
    </location>
</feature>
<dbReference type="CDD" id="cd23082">
    <property type="entry name" value="cpPDZ1_EcRseP-like"/>
    <property type="match status" value="1"/>
</dbReference>
<dbReference type="Gene3D" id="2.30.42.10">
    <property type="match status" value="2"/>
</dbReference>
<reference evidence="13 14" key="1">
    <citation type="submission" date="2024-01" db="EMBL/GenBank/DDBJ databases">
        <title>Pseudocitrobacter sp. Endophytic strain Cyp-38L.</title>
        <authorList>
            <person name="Amer M.A."/>
            <person name="Hamed S.M."/>
        </authorList>
    </citation>
    <scope>NUCLEOTIDE SEQUENCE [LARGE SCALE GENOMIC DNA]</scope>
    <source>
        <strain evidence="13 14">Cyp38S</strain>
    </source>
</reference>
<evidence type="ECO:0000256" key="8">
    <source>
        <dbReference type="ARBA" id="ARBA00022989"/>
    </source>
</evidence>
<keyword evidence="6 11" id="KW-0378">Hydrolase</keyword>
<evidence type="ECO:0000256" key="7">
    <source>
        <dbReference type="ARBA" id="ARBA00022833"/>
    </source>
</evidence>
<dbReference type="Pfam" id="PF02163">
    <property type="entry name" value="Peptidase_M50"/>
    <property type="match status" value="1"/>
</dbReference>
<keyword evidence="9 11" id="KW-0482">Metalloprotease</keyword>
<dbReference type="PANTHER" id="PTHR42837">
    <property type="entry name" value="REGULATOR OF SIGMA-E PROTEASE RSEP"/>
    <property type="match status" value="1"/>
</dbReference>
<dbReference type="GO" id="GO:0008233">
    <property type="term" value="F:peptidase activity"/>
    <property type="evidence" value="ECO:0007669"/>
    <property type="project" value="UniProtKB-KW"/>
</dbReference>
<dbReference type="InterPro" id="IPR004387">
    <property type="entry name" value="Pept_M50_Zn"/>
</dbReference>
<dbReference type="NCBIfam" id="TIGR00054">
    <property type="entry name" value="RIP metalloprotease RseP"/>
    <property type="match status" value="1"/>
</dbReference>
<dbReference type="EC" id="3.4.24.-" evidence="11"/>
<keyword evidence="11" id="KW-0479">Metal-binding</keyword>
<sequence length="450" mass="49086">MLSILWNLAAFIVALGVLITVHEFGHFWVARRCGVRVERFSIGFGKSLWRRVDKHGTEFVIALIPLGGYVKMLDERVEPVAPEMRHYAFNNKTVGQRAAVIAAGPVANFLFAIFAYWLVFIIGVPGVRPVVGEITPNSIAAEAQIAPGTELKAVDGIETPDWDAVRLAMVAKIGDERATLTVAPFGSEQRQDKILNLQHWAFEPDKEDPIASLGIRPRGAQIEPVLAEIQADSAASKAGLQAGDRIVKVDGQPLENWMMFVTLVRDNPGKGLRLDIERQGSPLSLTLIPDTKHGNGKAEGFAGVVPKVIPLPDEYKTVRQYGPFSAIAQATDKTWQLMKLTVSMLGKLITGDVKLNNLSGPISIAQGAGMSAEYGLIYYLMFLALISVNLGIINLFPLPVLDGGHLLFLAIEKLKGGPVSERVQDFSYRIGSILLVLLMGLALFNDFSRL</sequence>
<evidence type="ECO:0000256" key="11">
    <source>
        <dbReference type="RuleBase" id="RU362031"/>
    </source>
</evidence>
<evidence type="ECO:0000256" key="10">
    <source>
        <dbReference type="ARBA" id="ARBA00023136"/>
    </source>
</evidence>
<comment type="cofactor">
    <cofactor evidence="1 11">
        <name>Zn(2+)</name>
        <dbReference type="ChEBI" id="CHEBI:29105"/>
    </cofactor>
</comment>
<evidence type="ECO:0000256" key="6">
    <source>
        <dbReference type="ARBA" id="ARBA00022801"/>
    </source>
</evidence>
<proteinExistence type="inferred from homology"/>
<dbReference type="InterPro" id="IPR036034">
    <property type="entry name" value="PDZ_sf"/>
</dbReference>